<feature type="compositionally biased region" description="Pro residues" evidence="5">
    <location>
        <begin position="237"/>
        <end position="249"/>
    </location>
</feature>
<feature type="region of interest" description="Disordered" evidence="5">
    <location>
        <begin position="233"/>
        <end position="260"/>
    </location>
</feature>
<feature type="domain" description="Glycoside hydrolase family 5" evidence="6">
    <location>
        <begin position="14"/>
        <end position="197"/>
    </location>
</feature>
<dbReference type="Gene3D" id="3.20.20.80">
    <property type="entry name" value="Glycosidases"/>
    <property type="match status" value="1"/>
</dbReference>
<dbReference type="Proteomes" id="UP001642464">
    <property type="component" value="Unassembled WGS sequence"/>
</dbReference>
<dbReference type="PANTHER" id="PTHR34142:SF1">
    <property type="entry name" value="GLYCOSIDE HYDROLASE FAMILY 5 DOMAIN-CONTAINING PROTEIN"/>
    <property type="match status" value="1"/>
</dbReference>
<evidence type="ECO:0000256" key="5">
    <source>
        <dbReference type="SAM" id="MobiDB-lite"/>
    </source>
</evidence>
<evidence type="ECO:0000256" key="1">
    <source>
        <dbReference type="ARBA" id="ARBA00005641"/>
    </source>
</evidence>
<dbReference type="Pfam" id="PF00150">
    <property type="entry name" value="Cellulase"/>
    <property type="match status" value="1"/>
</dbReference>
<dbReference type="InterPro" id="IPR001547">
    <property type="entry name" value="Glyco_hydro_5"/>
</dbReference>
<name>A0ABP0R9C6_9DINO</name>
<organism evidence="7 8">
    <name type="scientific">Durusdinium trenchii</name>
    <dbReference type="NCBI Taxonomy" id="1381693"/>
    <lineage>
        <taxon>Eukaryota</taxon>
        <taxon>Sar</taxon>
        <taxon>Alveolata</taxon>
        <taxon>Dinophyceae</taxon>
        <taxon>Suessiales</taxon>
        <taxon>Symbiodiniaceae</taxon>
        <taxon>Durusdinium</taxon>
    </lineage>
</organism>
<dbReference type="PROSITE" id="PS00659">
    <property type="entry name" value="GLYCOSYL_HYDROL_F5"/>
    <property type="match status" value="1"/>
</dbReference>
<evidence type="ECO:0000313" key="7">
    <source>
        <dbReference type="EMBL" id="CAK9097188.1"/>
    </source>
</evidence>
<dbReference type="EMBL" id="CAXAMM010041084">
    <property type="protein sequence ID" value="CAK9097188.1"/>
    <property type="molecule type" value="Genomic_DNA"/>
</dbReference>
<dbReference type="PANTHER" id="PTHR34142">
    <property type="entry name" value="ENDO-BETA-1,4-GLUCANASE A"/>
    <property type="match status" value="1"/>
</dbReference>
<reference evidence="7 8" key="1">
    <citation type="submission" date="2024-02" db="EMBL/GenBank/DDBJ databases">
        <authorList>
            <person name="Chen Y."/>
            <person name="Shah S."/>
            <person name="Dougan E. K."/>
            <person name="Thang M."/>
            <person name="Chan C."/>
        </authorList>
    </citation>
    <scope>NUCLEOTIDE SEQUENCE [LARGE SCALE GENOMIC DNA]</scope>
</reference>
<dbReference type="InterPro" id="IPR018087">
    <property type="entry name" value="Glyco_hydro_5_CS"/>
</dbReference>
<dbReference type="SUPFAM" id="SSF51445">
    <property type="entry name" value="(Trans)glycosidases"/>
    <property type="match status" value="1"/>
</dbReference>
<keyword evidence="3 4" id="KW-0326">Glycosidase</keyword>
<comment type="similarity">
    <text evidence="1 4">Belongs to the glycosyl hydrolase 5 (cellulase A) family.</text>
</comment>
<proteinExistence type="inferred from homology"/>
<keyword evidence="2 4" id="KW-0378">Hydrolase</keyword>
<protein>
    <submittedName>
        <fullName evidence="7">4-beta-glucanase</fullName>
    </submittedName>
</protein>
<evidence type="ECO:0000256" key="2">
    <source>
        <dbReference type="ARBA" id="ARBA00022801"/>
    </source>
</evidence>
<comment type="caution">
    <text evidence="7">The sequence shown here is derived from an EMBL/GenBank/DDBJ whole genome shotgun (WGS) entry which is preliminary data.</text>
</comment>
<gene>
    <name evidence="7" type="ORF">SCF082_LOCUS45599</name>
</gene>
<evidence type="ECO:0000313" key="8">
    <source>
        <dbReference type="Proteomes" id="UP001642464"/>
    </source>
</evidence>
<dbReference type="InterPro" id="IPR017853">
    <property type="entry name" value="GH"/>
</dbReference>
<sequence>MESVCIVLFGRSRQTVVEAAIEQGIYVIIDWHDHNAEQHEQAADLTKEAAEFFGQVAKKYGHHPNVIFEIFNEPIFQAWNTTIKPYHEKIVSVIRQHSSNLIILGTGTWSQDVDIAAEDPVEGENLAYTIHFYANTHKQELRDKVLKALESVAIFATEWGTCDASGDGTLNLAETKTWLDFFEEHHISDANWAISDKQEACSALLPGASGDGGWEDCELTESGHFVRSTLLGEPMPATLPEPCPRPPRQMPSSFSESAKGQADFVKQIIPQADNASSRDVRRFYGRGLG</sequence>
<evidence type="ECO:0000256" key="3">
    <source>
        <dbReference type="ARBA" id="ARBA00023295"/>
    </source>
</evidence>
<keyword evidence="8" id="KW-1185">Reference proteome</keyword>
<accession>A0ABP0R9C6</accession>
<evidence type="ECO:0000259" key="6">
    <source>
        <dbReference type="Pfam" id="PF00150"/>
    </source>
</evidence>
<evidence type="ECO:0000256" key="4">
    <source>
        <dbReference type="RuleBase" id="RU361153"/>
    </source>
</evidence>